<dbReference type="Gene3D" id="2.40.160.50">
    <property type="entry name" value="membrane protein fhac: a member of the omp85/tpsb transporter family"/>
    <property type="match status" value="1"/>
</dbReference>
<dbReference type="AlphaFoldDB" id="A0A382QQI2"/>
<proteinExistence type="predicted"/>
<reference evidence="1" key="1">
    <citation type="submission" date="2018-05" db="EMBL/GenBank/DDBJ databases">
        <authorList>
            <person name="Lanie J.A."/>
            <person name="Ng W.-L."/>
            <person name="Kazmierczak K.M."/>
            <person name="Andrzejewski T.M."/>
            <person name="Davidsen T.M."/>
            <person name="Wayne K.J."/>
            <person name="Tettelin H."/>
            <person name="Glass J.I."/>
            <person name="Rusch D."/>
            <person name="Podicherti R."/>
            <person name="Tsui H.-C.T."/>
            <person name="Winkler M.E."/>
        </authorList>
    </citation>
    <scope>NUCLEOTIDE SEQUENCE</scope>
</reference>
<organism evidence="1">
    <name type="scientific">marine metagenome</name>
    <dbReference type="NCBI Taxonomy" id="408172"/>
    <lineage>
        <taxon>unclassified sequences</taxon>
        <taxon>metagenomes</taxon>
        <taxon>ecological metagenomes</taxon>
    </lineage>
</organism>
<dbReference type="EMBL" id="UINC01116162">
    <property type="protein sequence ID" value="SVC87706.1"/>
    <property type="molecule type" value="Genomic_DNA"/>
</dbReference>
<evidence type="ECO:0000313" key="1">
    <source>
        <dbReference type="EMBL" id="SVC87706.1"/>
    </source>
</evidence>
<protein>
    <recommendedName>
        <fullName evidence="2">Bacterial surface antigen (D15) domain-containing protein</fullName>
    </recommendedName>
</protein>
<evidence type="ECO:0008006" key="2">
    <source>
        <dbReference type="Google" id="ProtNLM"/>
    </source>
</evidence>
<name>A0A382QQI2_9ZZZZ</name>
<sequence>YDYFRGKKLGLKWELSQFKRRIDQNINPVGYKINLKLTNEWNQFIDDLDLSESGTLISNFNNHNLLRTEINGVYLWEIPRSNHWTISLGGKTGWISNTKADSFFHFFAGGIPGLKGYPFYSLEGTNMVIGEVGLRIPIFREKHIPVGWFTLQNVTVGFLGQIGDAWNKNLTKFVSKKSTGLEFRLAGNSFYNYPTSIGLEIHRGLDKFEMDIGDGKPITYGGENRFYLSVLFGF</sequence>
<accession>A0A382QQI2</accession>
<gene>
    <name evidence="1" type="ORF">METZ01_LOCUS340560</name>
</gene>
<feature type="non-terminal residue" evidence="1">
    <location>
        <position position="1"/>
    </location>
</feature>